<dbReference type="EMBL" id="KZ825466">
    <property type="protein sequence ID" value="PYI36154.1"/>
    <property type="molecule type" value="Genomic_DNA"/>
</dbReference>
<evidence type="ECO:0000256" key="1">
    <source>
        <dbReference type="SAM" id="MobiDB-lite"/>
    </source>
</evidence>
<evidence type="ECO:0000313" key="3">
    <source>
        <dbReference type="Proteomes" id="UP000248817"/>
    </source>
</evidence>
<accession>A0A2V5IPJ4</accession>
<feature type="compositionally biased region" description="Basic and acidic residues" evidence="1">
    <location>
        <begin position="128"/>
        <end position="140"/>
    </location>
</feature>
<sequence>MALSRSASKRLLPDDEDDNDGSSISSKRACSETPAESLTHAITTPNGDWFGEQPFDDHRDPFGCNVGGPIWPQQGCPEIRVEDPYGALIRDSGVVSDPLRGPDIDMSDSNWGARSEDNMGFEVQDSQGAHDARGTQDIRRSAGLAELGKVE</sequence>
<gene>
    <name evidence="2" type="ORF">BP00DRAFT_421886</name>
</gene>
<keyword evidence="3" id="KW-1185">Reference proteome</keyword>
<feature type="region of interest" description="Disordered" evidence="1">
    <location>
        <begin position="93"/>
        <end position="151"/>
    </location>
</feature>
<proteinExistence type="predicted"/>
<dbReference type="Proteomes" id="UP000248817">
    <property type="component" value="Unassembled WGS sequence"/>
</dbReference>
<feature type="compositionally biased region" description="Polar residues" evidence="1">
    <location>
        <begin position="21"/>
        <end position="46"/>
    </location>
</feature>
<dbReference type="AlphaFoldDB" id="A0A2V5IPJ4"/>
<evidence type="ECO:0000313" key="2">
    <source>
        <dbReference type="EMBL" id="PYI36154.1"/>
    </source>
</evidence>
<organism evidence="2 3">
    <name type="scientific">Aspergillus indologenus CBS 114.80</name>
    <dbReference type="NCBI Taxonomy" id="1450541"/>
    <lineage>
        <taxon>Eukaryota</taxon>
        <taxon>Fungi</taxon>
        <taxon>Dikarya</taxon>
        <taxon>Ascomycota</taxon>
        <taxon>Pezizomycotina</taxon>
        <taxon>Eurotiomycetes</taxon>
        <taxon>Eurotiomycetidae</taxon>
        <taxon>Eurotiales</taxon>
        <taxon>Aspergillaceae</taxon>
        <taxon>Aspergillus</taxon>
        <taxon>Aspergillus subgen. Circumdati</taxon>
    </lineage>
</organism>
<protein>
    <submittedName>
        <fullName evidence="2">Uncharacterized protein</fullName>
    </submittedName>
</protein>
<feature type="region of interest" description="Disordered" evidence="1">
    <location>
        <begin position="1"/>
        <end position="61"/>
    </location>
</feature>
<name>A0A2V5IPJ4_9EURO</name>
<reference evidence="2 3" key="1">
    <citation type="submission" date="2018-02" db="EMBL/GenBank/DDBJ databases">
        <title>The genomes of Aspergillus section Nigri reveals drivers in fungal speciation.</title>
        <authorList>
            <consortium name="DOE Joint Genome Institute"/>
            <person name="Vesth T.C."/>
            <person name="Nybo J."/>
            <person name="Theobald S."/>
            <person name="Brandl J."/>
            <person name="Frisvad J.C."/>
            <person name="Nielsen K.F."/>
            <person name="Lyhne E.K."/>
            <person name="Kogle M.E."/>
            <person name="Kuo A."/>
            <person name="Riley R."/>
            <person name="Clum A."/>
            <person name="Nolan M."/>
            <person name="Lipzen A."/>
            <person name="Salamov A."/>
            <person name="Henrissat B."/>
            <person name="Wiebenga A."/>
            <person name="De vries R.P."/>
            <person name="Grigoriev I.V."/>
            <person name="Mortensen U.H."/>
            <person name="Andersen M.R."/>
            <person name="Baker S.E."/>
        </authorList>
    </citation>
    <scope>NUCLEOTIDE SEQUENCE [LARGE SCALE GENOMIC DNA]</scope>
    <source>
        <strain evidence="2 3">CBS 114.80</strain>
    </source>
</reference>